<evidence type="ECO:0000256" key="5">
    <source>
        <dbReference type="ARBA" id="ARBA00022705"/>
    </source>
</evidence>
<comment type="caution">
    <text evidence="10">The sequence shown here is derived from an EMBL/GenBank/DDBJ whole genome shotgun (WGS) entry which is preliminary data.</text>
</comment>
<keyword evidence="6" id="KW-0239">DNA-directed DNA polymerase</keyword>
<dbReference type="GO" id="GO:0000166">
    <property type="term" value="F:nucleotide binding"/>
    <property type="evidence" value="ECO:0007669"/>
    <property type="project" value="InterPro"/>
</dbReference>
<dbReference type="EMBL" id="BGPR01000014">
    <property type="protein sequence ID" value="GBL77940.1"/>
    <property type="molecule type" value="Genomic_DNA"/>
</dbReference>
<dbReference type="SUPFAM" id="SSF56672">
    <property type="entry name" value="DNA/RNA polymerases"/>
    <property type="match status" value="1"/>
</dbReference>
<dbReference type="EC" id="2.7.7.7" evidence="2"/>
<evidence type="ECO:0000313" key="11">
    <source>
        <dbReference type="Proteomes" id="UP000499080"/>
    </source>
</evidence>
<gene>
    <name evidence="10" type="ORF">AVEN_143270_1</name>
</gene>
<dbReference type="GO" id="GO:0003677">
    <property type="term" value="F:DNA binding"/>
    <property type="evidence" value="ECO:0007669"/>
    <property type="project" value="UniProtKB-KW"/>
</dbReference>
<keyword evidence="7" id="KW-0238">DNA-binding</keyword>
<feature type="domain" description="DNA-directed DNA polymerase family B mitochondria/virus" evidence="9">
    <location>
        <begin position="52"/>
        <end position="195"/>
    </location>
</feature>
<organism evidence="10 11">
    <name type="scientific">Araneus ventricosus</name>
    <name type="common">Orbweaver spider</name>
    <name type="synonym">Epeira ventricosa</name>
    <dbReference type="NCBI Taxonomy" id="182803"/>
    <lineage>
        <taxon>Eukaryota</taxon>
        <taxon>Metazoa</taxon>
        <taxon>Ecdysozoa</taxon>
        <taxon>Arthropoda</taxon>
        <taxon>Chelicerata</taxon>
        <taxon>Arachnida</taxon>
        <taxon>Araneae</taxon>
        <taxon>Araneomorphae</taxon>
        <taxon>Entelegynae</taxon>
        <taxon>Araneoidea</taxon>
        <taxon>Araneidae</taxon>
        <taxon>Araneus</taxon>
    </lineage>
</organism>
<dbReference type="PANTHER" id="PTHR33568">
    <property type="entry name" value="DNA POLYMERASE"/>
    <property type="match status" value="1"/>
</dbReference>
<comment type="similarity">
    <text evidence="1">Belongs to the DNA polymerase type-B family.</text>
</comment>
<accession>A0A4Y2AE14</accession>
<dbReference type="InterPro" id="IPR004868">
    <property type="entry name" value="DNA-dir_DNA_pol_B_mt/vir"/>
</dbReference>
<comment type="catalytic activity">
    <reaction evidence="8">
        <text>DNA(n) + a 2'-deoxyribonucleoside 5'-triphosphate = DNA(n+1) + diphosphate</text>
        <dbReference type="Rhea" id="RHEA:22508"/>
        <dbReference type="Rhea" id="RHEA-COMP:17339"/>
        <dbReference type="Rhea" id="RHEA-COMP:17340"/>
        <dbReference type="ChEBI" id="CHEBI:33019"/>
        <dbReference type="ChEBI" id="CHEBI:61560"/>
        <dbReference type="ChEBI" id="CHEBI:173112"/>
        <dbReference type="EC" id="2.7.7.7"/>
    </reaction>
</comment>
<keyword evidence="3" id="KW-0808">Transferase</keyword>
<dbReference type="AlphaFoldDB" id="A0A4Y2AE14"/>
<evidence type="ECO:0000256" key="8">
    <source>
        <dbReference type="ARBA" id="ARBA00049244"/>
    </source>
</evidence>
<proteinExistence type="inferred from homology"/>
<dbReference type="OrthoDB" id="6434536at2759"/>
<dbReference type="PANTHER" id="PTHR33568:SF3">
    <property type="entry name" value="DNA-DIRECTED DNA POLYMERASE"/>
    <property type="match status" value="1"/>
</dbReference>
<evidence type="ECO:0000256" key="2">
    <source>
        <dbReference type="ARBA" id="ARBA00012417"/>
    </source>
</evidence>
<evidence type="ECO:0000256" key="7">
    <source>
        <dbReference type="ARBA" id="ARBA00023125"/>
    </source>
</evidence>
<evidence type="ECO:0000259" key="9">
    <source>
        <dbReference type="Pfam" id="PF03175"/>
    </source>
</evidence>
<dbReference type="Pfam" id="PF03175">
    <property type="entry name" value="DNA_pol_B_2"/>
    <property type="match status" value="1"/>
</dbReference>
<reference evidence="10 11" key="1">
    <citation type="journal article" date="2019" name="Sci. Rep.">
        <title>Orb-weaving spider Araneus ventricosus genome elucidates the spidroin gene catalogue.</title>
        <authorList>
            <person name="Kono N."/>
            <person name="Nakamura H."/>
            <person name="Ohtoshi R."/>
            <person name="Moran D.A.P."/>
            <person name="Shinohara A."/>
            <person name="Yoshida Y."/>
            <person name="Fujiwara M."/>
            <person name="Mori M."/>
            <person name="Tomita M."/>
            <person name="Arakawa K."/>
        </authorList>
    </citation>
    <scope>NUCLEOTIDE SEQUENCE [LARGE SCALE GENOMIC DNA]</scope>
</reference>
<keyword evidence="4" id="KW-0548">Nucleotidyltransferase</keyword>
<keyword evidence="11" id="KW-1185">Reference proteome</keyword>
<evidence type="ECO:0000256" key="1">
    <source>
        <dbReference type="ARBA" id="ARBA00005755"/>
    </source>
</evidence>
<evidence type="ECO:0000256" key="3">
    <source>
        <dbReference type="ARBA" id="ARBA00022679"/>
    </source>
</evidence>
<sequence length="195" mass="22601">MAVQIVLRDALNSLIGSTMKTLFQRTANTTARLRNRGHTIIEEWEHTFQNRFKQNLELKQFVSDHELQDRLNSRNAFYGGRTNAVKLYFDGKAKYVDFTSLYAWVNKYCLYPVRYPEIITESFANIESYFGLIQCRVLPPRGLYLPLRCNGKLMFPLCRCCAGNLNQSPCEHSDEERSMIGTWVTEELKVAVQKG</sequence>
<dbReference type="GO" id="GO:0003887">
    <property type="term" value="F:DNA-directed DNA polymerase activity"/>
    <property type="evidence" value="ECO:0007669"/>
    <property type="project" value="UniProtKB-KW"/>
</dbReference>
<evidence type="ECO:0000313" key="10">
    <source>
        <dbReference type="EMBL" id="GBL77940.1"/>
    </source>
</evidence>
<protein>
    <recommendedName>
        <fullName evidence="2">DNA-directed DNA polymerase</fullName>
        <ecNumber evidence="2">2.7.7.7</ecNumber>
    </recommendedName>
</protein>
<keyword evidence="5" id="KW-0235">DNA replication</keyword>
<dbReference type="Proteomes" id="UP000499080">
    <property type="component" value="Unassembled WGS sequence"/>
</dbReference>
<evidence type="ECO:0000256" key="6">
    <source>
        <dbReference type="ARBA" id="ARBA00022932"/>
    </source>
</evidence>
<name>A0A4Y2AE14_ARAVE</name>
<evidence type="ECO:0000256" key="4">
    <source>
        <dbReference type="ARBA" id="ARBA00022695"/>
    </source>
</evidence>
<dbReference type="GO" id="GO:0006260">
    <property type="term" value="P:DNA replication"/>
    <property type="evidence" value="ECO:0007669"/>
    <property type="project" value="UniProtKB-KW"/>
</dbReference>
<dbReference type="InterPro" id="IPR043502">
    <property type="entry name" value="DNA/RNA_pol_sf"/>
</dbReference>